<evidence type="ECO:0000313" key="3">
    <source>
        <dbReference type="Proteomes" id="UP001610334"/>
    </source>
</evidence>
<proteinExistence type="predicted"/>
<dbReference type="Proteomes" id="UP001610334">
    <property type="component" value="Unassembled WGS sequence"/>
</dbReference>
<feature type="compositionally biased region" description="Polar residues" evidence="1">
    <location>
        <begin position="288"/>
        <end position="303"/>
    </location>
</feature>
<dbReference type="PANTHER" id="PTHR38122">
    <property type="entry name" value="GLYCOPROTEIN X"/>
    <property type="match status" value="1"/>
</dbReference>
<protein>
    <submittedName>
        <fullName evidence="2">Uncharacterized protein</fullName>
    </submittedName>
</protein>
<feature type="compositionally biased region" description="Polar residues" evidence="1">
    <location>
        <begin position="385"/>
        <end position="403"/>
    </location>
</feature>
<organism evidence="2 3">
    <name type="scientific">Aspergillus granulosus</name>
    <dbReference type="NCBI Taxonomy" id="176169"/>
    <lineage>
        <taxon>Eukaryota</taxon>
        <taxon>Fungi</taxon>
        <taxon>Dikarya</taxon>
        <taxon>Ascomycota</taxon>
        <taxon>Pezizomycotina</taxon>
        <taxon>Eurotiomycetes</taxon>
        <taxon>Eurotiomycetidae</taxon>
        <taxon>Eurotiales</taxon>
        <taxon>Aspergillaceae</taxon>
        <taxon>Aspergillus</taxon>
        <taxon>Aspergillus subgen. Nidulantes</taxon>
    </lineage>
</organism>
<feature type="region of interest" description="Disordered" evidence="1">
    <location>
        <begin position="267"/>
        <end position="423"/>
    </location>
</feature>
<sequence>MIETVLVTEVVTTTVVGPGMTSTVTRTEVTTIPPATLPGETVTVTGTATTTTLSVCPSLTINPTYTPPTPLPTDYTWGCRPGYLCRPRHLDVVGGCNFEAGLPAVSYICSPDECIESPPYIEDQYWGEPIVSDEVSTYNLSMYYFNLNPEIFGLNYSIFRFPESDRTRNIHYKKSYSEDAEWNRLLARQGQDLVTDETIPGVCYDECNAAGLEAQLVGKTKSLCNGPSPFMDMLADCRSCCDRWGEDDNLTFDEGLMPDFQQFLGFCQDQDDGGSTAEPITTRRTKTAAISTRVSTTENSATRPTADDGEDDNEPTESSTTITATSTLHSTATSTSSPAPNDDDSTTTAALTGTETETETASSNDEAEISTGSGTSSPTSSSGGNDTTEPTGTSTASLGTDSESGSDDPPSAMPSPPQFTGAATSLPAPFHYGIILVLLGFIL</sequence>
<name>A0ABR4HED7_9EURO</name>
<dbReference type="EMBL" id="JBFXLT010000037">
    <property type="protein sequence ID" value="KAL2813847.1"/>
    <property type="molecule type" value="Genomic_DNA"/>
</dbReference>
<keyword evidence="3" id="KW-1185">Reference proteome</keyword>
<evidence type="ECO:0000313" key="2">
    <source>
        <dbReference type="EMBL" id="KAL2813847.1"/>
    </source>
</evidence>
<comment type="caution">
    <text evidence="2">The sequence shown here is derived from an EMBL/GenBank/DDBJ whole genome shotgun (WGS) entry which is preliminary data.</text>
</comment>
<evidence type="ECO:0000256" key="1">
    <source>
        <dbReference type="SAM" id="MobiDB-lite"/>
    </source>
</evidence>
<dbReference type="PANTHER" id="PTHR38122:SF1">
    <property type="entry name" value="GLYCOPROTEIN X"/>
    <property type="match status" value="1"/>
</dbReference>
<reference evidence="2 3" key="1">
    <citation type="submission" date="2024-07" db="EMBL/GenBank/DDBJ databases">
        <title>Section-level genome sequencing and comparative genomics of Aspergillus sections Usti and Cavernicolus.</title>
        <authorList>
            <consortium name="Lawrence Berkeley National Laboratory"/>
            <person name="Nybo J.L."/>
            <person name="Vesth T.C."/>
            <person name="Theobald S."/>
            <person name="Frisvad J.C."/>
            <person name="Larsen T.O."/>
            <person name="Kjaerboelling I."/>
            <person name="Rothschild-Mancinelli K."/>
            <person name="Lyhne E.K."/>
            <person name="Kogle M.E."/>
            <person name="Barry K."/>
            <person name="Clum A."/>
            <person name="Na H."/>
            <person name="Ledsgaard L."/>
            <person name="Lin J."/>
            <person name="Lipzen A."/>
            <person name="Kuo A."/>
            <person name="Riley R."/>
            <person name="Mondo S."/>
            <person name="Labutti K."/>
            <person name="Haridas S."/>
            <person name="Pangalinan J."/>
            <person name="Salamov A.A."/>
            <person name="Simmons B.A."/>
            <person name="Magnuson J.K."/>
            <person name="Chen J."/>
            <person name="Drula E."/>
            <person name="Henrissat B."/>
            <person name="Wiebenga A."/>
            <person name="Lubbers R.J."/>
            <person name="Gomes A.C."/>
            <person name="Makela M.R."/>
            <person name="Stajich J."/>
            <person name="Grigoriev I.V."/>
            <person name="Mortensen U.H."/>
            <person name="De Vries R.P."/>
            <person name="Baker S.E."/>
            <person name="Andersen M.R."/>
        </authorList>
    </citation>
    <scope>NUCLEOTIDE SEQUENCE [LARGE SCALE GENOMIC DNA]</scope>
    <source>
        <strain evidence="2 3">CBS 588.65</strain>
    </source>
</reference>
<accession>A0ABR4HED7</accession>
<gene>
    <name evidence="2" type="ORF">BJX63DRAFT_393422</name>
</gene>
<feature type="compositionally biased region" description="Low complexity" evidence="1">
    <location>
        <begin position="316"/>
        <end position="384"/>
    </location>
</feature>